<gene>
    <name evidence="2" type="ORF">NCAST_32_00450</name>
</gene>
<keyword evidence="1" id="KW-0812">Transmembrane</keyword>
<dbReference type="OrthoDB" id="4570067at2"/>
<evidence type="ECO:0000313" key="3">
    <source>
        <dbReference type="Proteomes" id="UP000017048"/>
    </source>
</evidence>
<evidence type="ECO:0000313" key="2">
    <source>
        <dbReference type="EMBL" id="GAD85563.1"/>
    </source>
</evidence>
<organism evidence="2 3">
    <name type="scientific">Nocardia asteroides NBRC 15531</name>
    <dbReference type="NCBI Taxonomy" id="1110697"/>
    <lineage>
        <taxon>Bacteria</taxon>
        <taxon>Bacillati</taxon>
        <taxon>Actinomycetota</taxon>
        <taxon>Actinomycetes</taxon>
        <taxon>Mycobacteriales</taxon>
        <taxon>Nocardiaceae</taxon>
        <taxon>Nocardia</taxon>
    </lineage>
</organism>
<comment type="caution">
    <text evidence="2">The sequence shown here is derived from an EMBL/GenBank/DDBJ whole genome shotgun (WGS) entry which is preliminary data.</text>
</comment>
<proteinExistence type="predicted"/>
<accession>U5EGQ5</accession>
<feature type="transmembrane region" description="Helical" evidence="1">
    <location>
        <begin position="79"/>
        <end position="98"/>
    </location>
</feature>
<keyword evidence="1" id="KW-0472">Membrane</keyword>
<dbReference type="RefSeq" id="WP_022566740.1">
    <property type="nucleotide sequence ID" value="NZ_BAFO02000032.1"/>
</dbReference>
<dbReference type="Proteomes" id="UP000017048">
    <property type="component" value="Unassembled WGS sequence"/>
</dbReference>
<evidence type="ECO:0000256" key="1">
    <source>
        <dbReference type="SAM" id="Phobius"/>
    </source>
</evidence>
<sequence length="197" mass="22059">MSATAVPRQSLPLAWKATVLLASAWVLACCLWIVWADATVFEDVDTTFTAELAAAIPVVIWAVALLIAVAWRYPAWWRLGLLVPVFIASTMALTFFHVPGHVGWALSRDAMHRAATTCDPSEPTWTGAALEGRRVGVYHFHSVQRLPNGGCHFRLLRNYPVVRTGFDYLPGETRDGLVHHTTYIPLGDSWHFYEWTE</sequence>
<reference evidence="2 3" key="1">
    <citation type="journal article" date="2014" name="BMC Genomics">
        <title>Genome based analysis of type-I polyketide synthase and nonribosomal peptide synthetase gene clusters in seven strains of five representative Nocardia species.</title>
        <authorList>
            <person name="Komaki H."/>
            <person name="Ichikawa N."/>
            <person name="Hosoyama A."/>
            <person name="Takahashi-Nakaguchi A."/>
            <person name="Matsuzawa T."/>
            <person name="Suzuki K."/>
            <person name="Fujita N."/>
            <person name="Gonoi T."/>
        </authorList>
    </citation>
    <scope>NUCLEOTIDE SEQUENCE [LARGE SCALE GENOMIC DNA]</scope>
    <source>
        <strain evidence="2 3">NBRC 15531</strain>
    </source>
</reference>
<dbReference type="AlphaFoldDB" id="U5EGQ5"/>
<dbReference type="STRING" id="1824.SAMN05444423_109204"/>
<dbReference type="GeneID" id="91518075"/>
<protein>
    <submittedName>
        <fullName evidence="2">Uncharacterized protein</fullName>
    </submittedName>
</protein>
<keyword evidence="1" id="KW-1133">Transmembrane helix</keyword>
<feature type="transmembrane region" description="Helical" evidence="1">
    <location>
        <begin position="52"/>
        <end position="72"/>
    </location>
</feature>
<keyword evidence="3" id="KW-1185">Reference proteome</keyword>
<name>U5EGQ5_NOCAS</name>
<dbReference type="EMBL" id="BAFO02000032">
    <property type="protein sequence ID" value="GAD85563.1"/>
    <property type="molecule type" value="Genomic_DNA"/>
</dbReference>